<feature type="compositionally biased region" description="Basic and acidic residues" evidence="6">
    <location>
        <begin position="295"/>
        <end position="304"/>
    </location>
</feature>
<organism evidence="7">
    <name type="scientific">Amphimedon queenslandica</name>
    <name type="common">Sponge</name>
    <dbReference type="NCBI Taxonomy" id="400682"/>
    <lineage>
        <taxon>Eukaryota</taxon>
        <taxon>Metazoa</taxon>
        <taxon>Porifera</taxon>
        <taxon>Demospongiae</taxon>
        <taxon>Heteroscleromorpha</taxon>
        <taxon>Haplosclerida</taxon>
        <taxon>Niphatidae</taxon>
        <taxon>Amphimedon</taxon>
    </lineage>
</organism>
<evidence type="ECO:0000256" key="2">
    <source>
        <dbReference type="ARBA" id="ARBA00022723"/>
    </source>
</evidence>
<sequence>MKEQDKSVCLVELHSGSHCGLSFKRKFPTNLQGHLKSKHPEQFKELEESELQKNEDRENKRKMSSKAVSTTYNTSQRSLEDTIEGERKYIVSSERHKAITKQMAIFIGFNNVPLSLVENDEFIRLVSVLHYQYEVSGRTKMGKDISCVTSKLKTIFFSILEKARLITICTDIWTKRGMTSTYLGVTAHFFSNKDHKRHNVMLAARHFLSPHTASKIADLVQEILVEWNKPQSKIHRVLTDNGSNMVATFKTQAESEKEVREQERDGNEDDDATSLDIDDLSDADDENETEGTGENSEKEESDSLYHDLGNYEECEDRHNFAFLGFKQSSCFTHTLQLVVRAFDTLQSSKAVLERAHKLVAKVNKSTKATDKLLNKATKKLISDCPTRWSSTYLLLCRLLQVKTELSSVSEELQ</sequence>
<dbReference type="SUPFAM" id="SSF53098">
    <property type="entry name" value="Ribonuclease H-like"/>
    <property type="match status" value="1"/>
</dbReference>
<dbReference type="PANTHER" id="PTHR46481">
    <property type="entry name" value="ZINC FINGER BED DOMAIN-CONTAINING PROTEIN 4"/>
    <property type="match status" value="1"/>
</dbReference>
<evidence type="ECO:0000256" key="1">
    <source>
        <dbReference type="ARBA" id="ARBA00004123"/>
    </source>
</evidence>
<feature type="compositionally biased region" description="Acidic residues" evidence="6">
    <location>
        <begin position="266"/>
        <end position="294"/>
    </location>
</feature>
<keyword evidence="4" id="KW-0862">Zinc</keyword>
<feature type="compositionally biased region" description="Basic and acidic residues" evidence="6">
    <location>
        <begin position="38"/>
        <end position="61"/>
    </location>
</feature>
<name>A0A1X7VBL9_AMPQE</name>
<feature type="region of interest" description="Disordered" evidence="6">
    <location>
        <begin position="35"/>
        <end position="68"/>
    </location>
</feature>
<protein>
    <recommendedName>
        <fullName evidence="8">DUF659 domain-containing protein</fullName>
    </recommendedName>
</protein>
<dbReference type="InterPro" id="IPR052035">
    <property type="entry name" value="ZnF_BED_domain_contain"/>
</dbReference>
<dbReference type="OMA" id="QEILVEW"/>
<keyword evidence="3" id="KW-0863">Zinc-finger</keyword>
<accession>A0A1X7VBL9</accession>
<comment type="subcellular location">
    <subcellularLocation>
        <location evidence="1">Nucleus</location>
    </subcellularLocation>
</comment>
<reference evidence="7" key="1">
    <citation type="submission" date="2017-05" db="UniProtKB">
        <authorList>
            <consortium name="EnsemblMetazoa"/>
        </authorList>
    </citation>
    <scope>IDENTIFICATION</scope>
</reference>
<evidence type="ECO:0000256" key="4">
    <source>
        <dbReference type="ARBA" id="ARBA00022833"/>
    </source>
</evidence>
<feature type="region of interest" description="Disordered" evidence="6">
    <location>
        <begin position="250"/>
        <end position="304"/>
    </location>
</feature>
<dbReference type="PANTHER" id="PTHR46481:SF10">
    <property type="entry name" value="ZINC FINGER BED DOMAIN-CONTAINING PROTEIN 39"/>
    <property type="match status" value="1"/>
</dbReference>
<evidence type="ECO:0000256" key="3">
    <source>
        <dbReference type="ARBA" id="ARBA00022771"/>
    </source>
</evidence>
<dbReference type="AlphaFoldDB" id="A0A1X7VBL9"/>
<evidence type="ECO:0000256" key="6">
    <source>
        <dbReference type="SAM" id="MobiDB-lite"/>
    </source>
</evidence>
<proteinExistence type="predicted"/>
<evidence type="ECO:0008006" key="8">
    <source>
        <dbReference type="Google" id="ProtNLM"/>
    </source>
</evidence>
<dbReference type="EnsemblMetazoa" id="Aqu2.1.36932_001">
    <property type="protein sequence ID" value="Aqu2.1.36932_001"/>
    <property type="gene ID" value="Aqu2.1.36932"/>
</dbReference>
<feature type="compositionally biased region" description="Basic and acidic residues" evidence="6">
    <location>
        <begin position="253"/>
        <end position="265"/>
    </location>
</feature>
<evidence type="ECO:0000313" key="7">
    <source>
        <dbReference type="EnsemblMetazoa" id="Aqu2.1.36932_001"/>
    </source>
</evidence>
<keyword evidence="2" id="KW-0479">Metal-binding</keyword>
<dbReference type="InterPro" id="IPR012337">
    <property type="entry name" value="RNaseH-like_sf"/>
</dbReference>
<evidence type="ECO:0000256" key="5">
    <source>
        <dbReference type="ARBA" id="ARBA00023242"/>
    </source>
</evidence>
<keyword evidence="5" id="KW-0539">Nucleus</keyword>
<dbReference type="OrthoDB" id="10057873at2759"/>
<dbReference type="InParanoid" id="A0A1X7VBL9"/>